<organism evidence="5 7">
    <name type="scientific">Momordica charantia</name>
    <name type="common">Bitter gourd</name>
    <name type="synonym">Balsam pear</name>
    <dbReference type="NCBI Taxonomy" id="3673"/>
    <lineage>
        <taxon>Eukaryota</taxon>
        <taxon>Viridiplantae</taxon>
        <taxon>Streptophyta</taxon>
        <taxon>Embryophyta</taxon>
        <taxon>Tracheophyta</taxon>
        <taxon>Spermatophyta</taxon>
        <taxon>Magnoliopsida</taxon>
        <taxon>eudicotyledons</taxon>
        <taxon>Gunneridae</taxon>
        <taxon>Pentapetalae</taxon>
        <taxon>rosids</taxon>
        <taxon>fabids</taxon>
        <taxon>Cucurbitales</taxon>
        <taxon>Cucurbitaceae</taxon>
        <taxon>Momordiceae</taxon>
        <taxon>Momordica</taxon>
    </lineage>
</organism>
<dbReference type="OrthoDB" id="278430at2759"/>
<accession>A0A6J1DB08</accession>
<dbReference type="PANTHER" id="PTHR15672:SF8">
    <property type="entry name" value="PROTEIN ENCORE"/>
    <property type="match status" value="1"/>
</dbReference>
<dbReference type="GO" id="GO:0003676">
    <property type="term" value="F:nucleic acid binding"/>
    <property type="evidence" value="ECO:0007669"/>
    <property type="project" value="UniProtKB-UniRule"/>
</dbReference>
<feature type="compositionally biased region" description="Polar residues" evidence="2">
    <location>
        <begin position="194"/>
        <end position="212"/>
    </location>
</feature>
<feature type="region of interest" description="Disordered" evidence="2">
    <location>
        <begin position="26"/>
        <end position="62"/>
    </location>
</feature>
<evidence type="ECO:0000313" key="5">
    <source>
        <dbReference type="Proteomes" id="UP000504603"/>
    </source>
</evidence>
<feature type="domain" description="R3H" evidence="3">
    <location>
        <begin position="90"/>
        <end position="159"/>
    </location>
</feature>
<reference evidence="6 7" key="1">
    <citation type="submission" date="2025-04" db="UniProtKB">
        <authorList>
            <consortium name="RefSeq"/>
        </authorList>
    </citation>
    <scope>IDENTIFICATION</scope>
    <source>
        <strain evidence="6 7">OHB3-1</strain>
    </source>
</reference>
<dbReference type="RefSeq" id="XP_022150546.1">
    <property type="nucleotide sequence ID" value="XM_022294854.1"/>
</dbReference>
<dbReference type="SUPFAM" id="SSF82708">
    <property type="entry name" value="R3H domain"/>
    <property type="match status" value="1"/>
</dbReference>
<evidence type="ECO:0000259" key="4">
    <source>
        <dbReference type="PROSITE" id="PS51673"/>
    </source>
</evidence>
<feature type="compositionally biased region" description="Basic and acidic residues" evidence="2">
    <location>
        <begin position="213"/>
        <end position="223"/>
    </location>
</feature>
<dbReference type="InterPro" id="IPR051937">
    <property type="entry name" value="R3H_domain_containing"/>
</dbReference>
<dbReference type="KEGG" id="mcha:111018663"/>
<dbReference type="RefSeq" id="XP_022150547.1">
    <property type="nucleotide sequence ID" value="XM_022294855.1"/>
</dbReference>
<proteinExistence type="predicted"/>
<evidence type="ECO:0000256" key="2">
    <source>
        <dbReference type="SAM" id="MobiDB-lite"/>
    </source>
</evidence>
<feature type="compositionally biased region" description="Low complexity" evidence="2">
    <location>
        <begin position="445"/>
        <end position="455"/>
    </location>
</feature>
<feature type="region of interest" description="Disordered" evidence="2">
    <location>
        <begin position="443"/>
        <end position="466"/>
    </location>
</feature>
<feature type="compositionally biased region" description="Low complexity" evidence="2">
    <location>
        <begin position="47"/>
        <end position="62"/>
    </location>
</feature>
<feature type="region of interest" description="Disordered" evidence="2">
    <location>
        <begin position="281"/>
        <end position="305"/>
    </location>
</feature>
<dbReference type="Proteomes" id="UP000504603">
    <property type="component" value="Unplaced"/>
</dbReference>
<dbReference type="GeneID" id="111018663"/>
<evidence type="ECO:0000256" key="1">
    <source>
        <dbReference type="ARBA" id="ARBA00022553"/>
    </source>
</evidence>
<protein>
    <submittedName>
        <fullName evidence="6 7">R3H domain-containing protein 2-like</fullName>
    </submittedName>
</protein>
<sequence>MEGSAVEDLGAPDSWEVADLDEAMSRLMLPSSSSPKKNSESLDHSVADAAPASFPSPPASVSSTFDSVSEDVINQVDQFLREALHNPRERLSILRMEQDVEKFIRDPTRQQLEFQQLPTSYLRLAAHRVAQHYSLQSMVLLDNSLPDGSGSKIIVRKTSECRLPAVRLADIPVSLPSEENSSMKVAIKQRPQKRSQISRDANANSSKTSGSKSVEERKEEYNKARARIFNSSSISGSHAGGRVDADPRPQDNYRGALGASKAEEKIISGVSDTNFSRGLIDCSTSSSRMSRSRTDKEMPSRHKPNSRVAIFRDREIDSKDPDYDRSYDRYMQRFDPGFGFSGGPYTVQPMYAPAVSYNTEFPQLGSAHRQAVSECQPRPLPPHVPGPWNAQSSPAGLGYGHREAMIRPLNPNVDAHSSSGVYLHSSQYPGQQSGMHFIHPHEQTHQPFSQQYQQQPDASFGLARPR</sequence>
<feature type="region of interest" description="Disordered" evidence="2">
    <location>
        <begin position="179"/>
        <end position="257"/>
    </location>
</feature>
<dbReference type="SMART" id="SM00393">
    <property type="entry name" value="R3H"/>
    <property type="match status" value="1"/>
</dbReference>
<dbReference type="InterPro" id="IPR001374">
    <property type="entry name" value="R3H_dom"/>
</dbReference>
<dbReference type="InterPro" id="IPR024771">
    <property type="entry name" value="SUZ"/>
</dbReference>
<feature type="compositionally biased region" description="Low complexity" evidence="2">
    <location>
        <begin position="26"/>
        <end position="36"/>
    </location>
</feature>
<feature type="compositionally biased region" description="Basic and acidic residues" evidence="2">
    <location>
        <begin position="241"/>
        <end position="251"/>
    </location>
</feature>
<dbReference type="CDD" id="cd02642">
    <property type="entry name" value="R3H_encore_like"/>
    <property type="match status" value="1"/>
</dbReference>
<keyword evidence="1" id="KW-0597">Phosphoprotein</keyword>
<dbReference type="PANTHER" id="PTHR15672">
    <property type="entry name" value="CAMP-REGULATED PHOSPHOPROTEIN 21 RELATED R3H DOMAIN CONTAINING PROTEIN"/>
    <property type="match status" value="1"/>
</dbReference>
<dbReference type="PROSITE" id="PS51673">
    <property type="entry name" value="SUZ"/>
    <property type="match status" value="1"/>
</dbReference>
<name>A0A6J1DB08_MOMCH</name>
<feature type="domain" description="SUZ" evidence="4">
    <location>
        <begin position="162"/>
        <end position="233"/>
    </location>
</feature>
<keyword evidence="5" id="KW-1185">Reference proteome</keyword>
<dbReference type="Pfam" id="PF12752">
    <property type="entry name" value="SUZ"/>
    <property type="match status" value="1"/>
</dbReference>
<feature type="compositionally biased region" description="Basic and acidic residues" evidence="2">
    <location>
        <begin position="37"/>
        <end position="46"/>
    </location>
</feature>
<evidence type="ECO:0000313" key="7">
    <source>
        <dbReference type="RefSeq" id="XP_022150547.1"/>
    </source>
</evidence>
<evidence type="ECO:0000313" key="6">
    <source>
        <dbReference type="RefSeq" id="XP_022150546.1"/>
    </source>
</evidence>
<gene>
    <name evidence="6 7" type="primary">LOC111018663</name>
</gene>
<dbReference type="PROSITE" id="PS51061">
    <property type="entry name" value="R3H"/>
    <property type="match status" value="1"/>
</dbReference>
<dbReference type="AlphaFoldDB" id="A0A6J1DB08"/>
<dbReference type="InterPro" id="IPR036867">
    <property type="entry name" value="R3H_dom_sf"/>
</dbReference>
<dbReference type="Pfam" id="PF01424">
    <property type="entry name" value="R3H"/>
    <property type="match status" value="1"/>
</dbReference>
<evidence type="ECO:0000259" key="3">
    <source>
        <dbReference type="PROSITE" id="PS51061"/>
    </source>
</evidence>
<dbReference type="Gene3D" id="3.30.1370.50">
    <property type="entry name" value="R3H-like domain"/>
    <property type="match status" value="1"/>
</dbReference>